<proteinExistence type="predicted"/>
<organism evidence="2 3">
    <name type="scientific">Streptomyces griseoaurantiacus</name>
    <dbReference type="NCBI Taxonomy" id="68213"/>
    <lineage>
        <taxon>Bacteria</taxon>
        <taxon>Bacillati</taxon>
        <taxon>Actinomycetota</taxon>
        <taxon>Actinomycetes</taxon>
        <taxon>Kitasatosporales</taxon>
        <taxon>Streptomycetaceae</taxon>
        <taxon>Streptomyces</taxon>
        <taxon>Streptomyces aurantiacus group</taxon>
    </lineage>
</organism>
<accession>A0A1G7MFA1</accession>
<gene>
    <name evidence="2" type="ORF">SAMN05216260_109153</name>
</gene>
<sequence length="357" mass="38410">MLRTLLLGLGRAGAGLHLPVLARARATHPELFAGRPVVGVDPGPRPLPGGPPGTGGDPLVIADSLQRARRCLDPDVTVVHLCTPPDVRAALLEEAAQLGYRRFVVEKPLAADRAALRRVREAVDRHGLRVEVVSPWLHSALTDRISALLATAGQVRSVSVTQDKARFRRSLTGGTHRHAFEVEVPHALGVLLRLLGDGEVCAASWSDLRLGERVVPHMGGARLALRHRGGARGLVDCDLTSPVRRRRITVDTADGVRLIGHYPVAQDDDVARLDMWREGRRTRELFEDDALRRCLVAAYRRFAGDDPPGAAGCLGVHARTVELLEDARHLAAGGTIPRLPRPGGPAAPGPLEARRAG</sequence>
<reference evidence="2 3" key="1">
    <citation type="submission" date="2016-10" db="EMBL/GenBank/DDBJ databases">
        <authorList>
            <person name="de Groot N.N."/>
        </authorList>
    </citation>
    <scope>NUCLEOTIDE SEQUENCE [LARGE SCALE GENOMIC DNA]</scope>
    <source>
        <strain evidence="2 3">CGMCC 4.1859</strain>
    </source>
</reference>
<feature type="region of interest" description="Disordered" evidence="1">
    <location>
        <begin position="334"/>
        <end position="357"/>
    </location>
</feature>
<protein>
    <submittedName>
        <fullName evidence="2">Predicted dehydrogenase</fullName>
    </submittedName>
</protein>
<dbReference type="AlphaFoldDB" id="A0A1G7MFA1"/>
<evidence type="ECO:0000313" key="2">
    <source>
        <dbReference type="EMBL" id="SDF59860.1"/>
    </source>
</evidence>
<dbReference type="InterPro" id="IPR036291">
    <property type="entry name" value="NAD(P)-bd_dom_sf"/>
</dbReference>
<dbReference type="OrthoDB" id="4327503at2"/>
<feature type="region of interest" description="Disordered" evidence="1">
    <location>
        <begin position="35"/>
        <end position="57"/>
    </location>
</feature>
<dbReference type="SUPFAM" id="SSF51735">
    <property type="entry name" value="NAD(P)-binding Rossmann-fold domains"/>
    <property type="match status" value="1"/>
</dbReference>
<dbReference type="EMBL" id="FNAX01000009">
    <property type="protein sequence ID" value="SDF59860.1"/>
    <property type="molecule type" value="Genomic_DNA"/>
</dbReference>
<evidence type="ECO:0000256" key="1">
    <source>
        <dbReference type="SAM" id="MobiDB-lite"/>
    </source>
</evidence>
<feature type="compositionally biased region" description="Pro residues" evidence="1">
    <location>
        <begin position="339"/>
        <end position="348"/>
    </location>
</feature>
<dbReference type="Proteomes" id="UP000198614">
    <property type="component" value="Unassembled WGS sequence"/>
</dbReference>
<dbReference type="Gene3D" id="3.40.50.720">
    <property type="entry name" value="NAD(P)-binding Rossmann-like Domain"/>
    <property type="match status" value="1"/>
</dbReference>
<name>A0A1G7MFA1_9ACTN</name>
<evidence type="ECO:0000313" key="3">
    <source>
        <dbReference type="Proteomes" id="UP000198614"/>
    </source>
</evidence>